<reference evidence="3" key="1">
    <citation type="submission" date="2013-08" db="EMBL/GenBank/DDBJ databases">
        <authorList>
            <person name="Mendez C."/>
            <person name="Richter M."/>
            <person name="Ferrer M."/>
            <person name="Sanchez J."/>
        </authorList>
    </citation>
    <scope>NUCLEOTIDE SEQUENCE</scope>
</reference>
<sequence length="170" mass="18781">MARPSAVTRTPGGFRPDPEGDPWDLFARVHEDLRRMLAGKLRPFPLLLSEYQALSILSRGALTLGELGRALGLTPAAITDLTRRLRRRALLTREPNPRDARSTVVRLTGRGLATQRKAKAMYRRSLRRVETRISPTALAGLRLGLAGLSMGLGGHRGAPSSRRTTREARR</sequence>
<dbReference type="GO" id="GO:0006950">
    <property type="term" value="P:response to stress"/>
    <property type="evidence" value="ECO:0007669"/>
    <property type="project" value="TreeGrafter"/>
</dbReference>
<dbReference type="SUPFAM" id="SSF46785">
    <property type="entry name" value="Winged helix' DNA-binding domain"/>
    <property type="match status" value="1"/>
</dbReference>
<dbReference type="AlphaFoldDB" id="T0Z304"/>
<reference evidence="3" key="2">
    <citation type="journal article" date="2014" name="ISME J.">
        <title>Microbial stratification in low pH oxic and suboxic macroscopic growths along an acid mine drainage.</title>
        <authorList>
            <person name="Mendez-Garcia C."/>
            <person name="Mesa V."/>
            <person name="Sprenger R.R."/>
            <person name="Richter M."/>
            <person name="Diez M.S."/>
            <person name="Solano J."/>
            <person name="Bargiela R."/>
            <person name="Golyshina O.V."/>
            <person name="Manteca A."/>
            <person name="Ramos J.L."/>
            <person name="Gallego J.R."/>
            <person name="Llorente I."/>
            <person name="Martins Dos Santos V.A."/>
            <person name="Jensen O.N."/>
            <person name="Pelaez A.I."/>
            <person name="Sanchez J."/>
            <person name="Ferrer M."/>
        </authorList>
    </citation>
    <scope>NUCLEOTIDE SEQUENCE</scope>
</reference>
<comment type="caution">
    <text evidence="3">The sequence shown here is derived from an EMBL/GenBank/DDBJ whole genome shotgun (WGS) entry which is preliminary data.</text>
</comment>
<name>T0Z304_9ZZZZ</name>
<proteinExistence type="predicted"/>
<dbReference type="EMBL" id="AUZY01009310">
    <property type="protein sequence ID" value="EQD42331.1"/>
    <property type="molecule type" value="Genomic_DNA"/>
</dbReference>
<dbReference type="PANTHER" id="PTHR33164">
    <property type="entry name" value="TRANSCRIPTIONAL REGULATOR, MARR FAMILY"/>
    <property type="match status" value="1"/>
</dbReference>
<feature type="domain" description="HTH marR-type" evidence="2">
    <location>
        <begin position="1"/>
        <end position="150"/>
    </location>
</feature>
<gene>
    <name evidence="3" type="ORF">B1B_14099</name>
</gene>
<dbReference type="InterPro" id="IPR000835">
    <property type="entry name" value="HTH_MarR-typ"/>
</dbReference>
<feature type="region of interest" description="Disordered" evidence="1">
    <location>
        <begin position="1"/>
        <end position="21"/>
    </location>
</feature>
<evidence type="ECO:0000256" key="1">
    <source>
        <dbReference type="SAM" id="MobiDB-lite"/>
    </source>
</evidence>
<dbReference type="PANTHER" id="PTHR33164:SF99">
    <property type="entry name" value="MARR FAMILY REGULATORY PROTEIN"/>
    <property type="match status" value="1"/>
</dbReference>
<dbReference type="Gene3D" id="1.10.10.10">
    <property type="entry name" value="Winged helix-like DNA-binding domain superfamily/Winged helix DNA-binding domain"/>
    <property type="match status" value="1"/>
</dbReference>
<dbReference type="Pfam" id="PF12802">
    <property type="entry name" value="MarR_2"/>
    <property type="match status" value="1"/>
</dbReference>
<evidence type="ECO:0000259" key="2">
    <source>
        <dbReference type="PROSITE" id="PS50995"/>
    </source>
</evidence>
<protein>
    <submittedName>
        <fullName evidence="3">Transcriptional regulator, MarR family</fullName>
    </submittedName>
</protein>
<accession>T0Z304</accession>
<dbReference type="InterPro" id="IPR039422">
    <property type="entry name" value="MarR/SlyA-like"/>
</dbReference>
<dbReference type="InterPro" id="IPR036388">
    <property type="entry name" value="WH-like_DNA-bd_sf"/>
</dbReference>
<dbReference type="PROSITE" id="PS50995">
    <property type="entry name" value="HTH_MARR_2"/>
    <property type="match status" value="1"/>
</dbReference>
<evidence type="ECO:0000313" key="3">
    <source>
        <dbReference type="EMBL" id="EQD42331.1"/>
    </source>
</evidence>
<dbReference type="GO" id="GO:0003700">
    <property type="term" value="F:DNA-binding transcription factor activity"/>
    <property type="evidence" value="ECO:0007669"/>
    <property type="project" value="InterPro"/>
</dbReference>
<dbReference type="SMART" id="SM00347">
    <property type="entry name" value="HTH_MARR"/>
    <property type="match status" value="1"/>
</dbReference>
<organism evidence="3">
    <name type="scientific">mine drainage metagenome</name>
    <dbReference type="NCBI Taxonomy" id="410659"/>
    <lineage>
        <taxon>unclassified sequences</taxon>
        <taxon>metagenomes</taxon>
        <taxon>ecological metagenomes</taxon>
    </lineage>
</organism>
<dbReference type="InterPro" id="IPR036390">
    <property type="entry name" value="WH_DNA-bd_sf"/>
</dbReference>